<accession>A0A8J3NI63</accession>
<dbReference type="PANTHER" id="PTHR10146">
    <property type="entry name" value="PROLINE SYNTHETASE CO-TRANSCRIBED BACTERIAL HOMOLOG PROTEIN"/>
    <property type="match status" value="1"/>
</dbReference>
<gene>
    <name evidence="4" type="ORF">Cba03nite_03890</name>
</gene>
<keyword evidence="1 2" id="KW-0663">Pyridoxal phosphate</keyword>
<name>A0A8J3NI63_9ACTN</name>
<sequence>MGWIVTDERREQIAANLAAVRERIAAAAAKAGRDPREITLVAVTKTYPAADVLHLAALGVTDVGENRDQEAAPKAAETAAAGADLRWHFIGQLQRNKARSVASYAAMVHSVDSVRLASALDAAAARAAGEGRPGPLDALVQLSVDGDPERGGALAEGDDPDRGLRRVAAALAEAAHLRLRGVMAVAPLDWAAERAFAEVARCAALIRAEHPDATVVSAGMSDDLDEAVACGATHVRIGSALLGMRPPLR</sequence>
<dbReference type="PIRSF" id="PIRSF004848">
    <property type="entry name" value="YBL036c_PLPDEIII"/>
    <property type="match status" value="1"/>
</dbReference>
<reference evidence="4 5" key="1">
    <citation type="submission" date="2021-01" db="EMBL/GenBank/DDBJ databases">
        <title>Whole genome shotgun sequence of Catellatospora bangladeshensis NBRC 107357.</title>
        <authorList>
            <person name="Komaki H."/>
            <person name="Tamura T."/>
        </authorList>
    </citation>
    <scope>NUCLEOTIDE SEQUENCE [LARGE SCALE GENOMIC DNA]</scope>
    <source>
        <strain evidence="4 5">NBRC 107357</strain>
    </source>
</reference>
<evidence type="ECO:0000313" key="5">
    <source>
        <dbReference type="Proteomes" id="UP000601223"/>
    </source>
</evidence>
<evidence type="ECO:0000256" key="2">
    <source>
        <dbReference type="HAMAP-Rule" id="MF_02087"/>
    </source>
</evidence>
<comment type="function">
    <text evidence="2">Pyridoxal 5'-phosphate (PLP)-binding protein, which is involved in PLP homeostasis.</text>
</comment>
<feature type="modified residue" description="N6-(pyridoxal phosphate)lysine" evidence="2 3">
    <location>
        <position position="45"/>
    </location>
</feature>
<protein>
    <recommendedName>
        <fullName evidence="2">Pyridoxal phosphate homeostasis protein</fullName>
        <shortName evidence="2">PLP homeostasis protein</shortName>
    </recommendedName>
</protein>
<dbReference type="PANTHER" id="PTHR10146:SF14">
    <property type="entry name" value="PYRIDOXAL PHOSPHATE HOMEOSTASIS PROTEIN"/>
    <property type="match status" value="1"/>
</dbReference>
<dbReference type="HAMAP" id="MF_02087">
    <property type="entry name" value="PLP_homeostasis"/>
    <property type="match status" value="1"/>
</dbReference>
<dbReference type="SUPFAM" id="SSF51419">
    <property type="entry name" value="PLP-binding barrel"/>
    <property type="match status" value="1"/>
</dbReference>
<dbReference type="InterPro" id="IPR029066">
    <property type="entry name" value="PLP-binding_barrel"/>
</dbReference>
<comment type="caution">
    <text evidence="4">The sequence shown here is derived from an EMBL/GenBank/DDBJ whole genome shotgun (WGS) entry which is preliminary data.</text>
</comment>
<proteinExistence type="inferred from homology"/>
<evidence type="ECO:0000256" key="3">
    <source>
        <dbReference type="PIRSR" id="PIRSR004848-1"/>
    </source>
</evidence>
<dbReference type="PROSITE" id="PS01211">
    <property type="entry name" value="UPF0001"/>
    <property type="match status" value="1"/>
</dbReference>
<dbReference type="GO" id="GO:0030170">
    <property type="term" value="F:pyridoxal phosphate binding"/>
    <property type="evidence" value="ECO:0007669"/>
    <property type="project" value="UniProtKB-UniRule"/>
</dbReference>
<evidence type="ECO:0000256" key="1">
    <source>
        <dbReference type="ARBA" id="ARBA00022898"/>
    </source>
</evidence>
<comment type="similarity">
    <text evidence="2">Belongs to the pyridoxal phosphate-binding protein YggS/PROSC family.</text>
</comment>
<dbReference type="Gene3D" id="3.20.20.10">
    <property type="entry name" value="Alanine racemase"/>
    <property type="match status" value="1"/>
</dbReference>
<evidence type="ECO:0000313" key="4">
    <source>
        <dbReference type="EMBL" id="GIF79040.1"/>
    </source>
</evidence>
<dbReference type="Proteomes" id="UP000601223">
    <property type="component" value="Unassembled WGS sequence"/>
</dbReference>
<dbReference type="InterPro" id="IPR011078">
    <property type="entry name" value="PyrdxlP_homeostasis"/>
</dbReference>
<organism evidence="4 5">
    <name type="scientific">Catellatospora bangladeshensis</name>
    <dbReference type="NCBI Taxonomy" id="310355"/>
    <lineage>
        <taxon>Bacteria</taxon>
        <taxon>Bacillati</taxon>
        <taxon>Actinomycetota</taxon>
        <taxon>Actinomycetes</taxon>
        <taxon>Micromonosporales</taxon>
        <taxon>Micromonosporaceae</taxon>
        <taxon>Catellatospora</taxon>
    </lineage>
</organism>
<comment type="cofactor">
    <cofactor evidence="3">
        <name>pyridoxal 5'-phosphate</name>
        <dbReference type="ChEBI" id="CHEBI:597326"/>
    </cofactor>
</comment>
<keyword evidence="5" id="KW-1185">Reference proteome</keyword>
<dbReference type="AlphaFoldDB" id="A0A8J3NI63"/>
<dbReference type="EMBL" id="BONF01000004">
    <property type="protein sequence ID" value="GIF79040.1"/>
    <property type="molecule type" value="Genomic_DNA"/>
</dbReference>
<dbReference type="NCBIfam" id="TIGR00044">
    <property type="entry name" value="YggS family pyridoxal phosphate-dependent enzyme"/>
    <property type="match status" value="1"/>
</dbReference>